<gene>
    <name evidence="1" type="ORF">AKO1_001825</name>
</gene>
<proteinExistence type="predicted"/>
<sequence length="128" mass="14531">MPKITITHEQTRIGTDIEYDPNTQTVSEIAYNAAKNLGFSSYSNVISQLRLRKDTKSVVDKGWEITNPKDLEPGGAYILSLYNKSSAEAEHATSMFDRVNAHFANHPMYDTSDDVRKFENVDDWDPED</sequence>
<keyword evidence="2" id="KW-1185">Reference proteome</keyword>
<dbReference type="AlphaFoldDB" id="A0AAW2Z8N4"/>
<comment type="caution">
    <text evidence="1">The sequence shown here is derived from an EMBL/GenBank/DDBJ whole genome shotgun (WGS) entry which is preliminary data.</text>
</comment>
<reference evidence="1 2" key="1">
    <citation type="submission" date="2024-03" db="EMBL/GenBank/DDBJ databases">
        <title>The Acrasis kona genome and developmental transcriptomes reveal deep origins of eukaryotic multicellular pathways.</title>
        <authorList>
            <person name="Sheikh S."/>
            <person name="Fu C.-J."/>
            <person name="Brown M.W."/>
            <person name="Baldauf S.L."/>
        </authorList>
    </citation>
    <scope>NUCLEOTIDE SEQUENCE [LARGE SCALE GENOMIC DNA]</scope>
    <source>
        <strain evidence="1 2">ATCC MYA-3509</strain>
    </source>
</reference>
<organism evidence="1 2">
    <name type="scientific">Acrasis kona</name>
    <dbReference type="NCBI Taxonomy" id="1008807"/>
    <lineage>
        <taxon>Eukaryota</taxon>
        <taxon>Discoba</taxon>
        <taxon>Heterolobosea</taxon>
        <taxon>Tetramitia</taxon>
        <taxon>Eutetramitia</taxon>
        <taxon>Acrasidae</taxon>
        <taxon>Acrasis</taxon>
    </lineage>
</organism>
<name>A0AAW2Z8N4_9EUKA</name>
<accession>A0AAW2Z8N4</accession>
<evidence type="ECO:0000313" key="1">
    <source>
        <dbReference type="EMBL" id="KAL0486182.1"/>
    </source>
</evidence>
<protein>
    <submittedName>
        <fullName evidence="1">Uncharacterized protein</fullName>
    </submittedName>
</protein>
<evidence type="ECO:0000313" key="2">
    <source>
        <dbReference type="Proteomes" id="UP001431209"/>
    </source>
</evidence>
<dbReference type="Proteomes" id="UP001431209">
    <property type="component" value="Unassembled WGS sequence"/>
</dbReference>
<dbReference type="EMBL" id="JAOPGA020001203">
    <property type="protein sequence ID" value="KAL0486182.1"/>
    <property type="molecule type" value="Genomic_DNA"/>
</dbReference>